<dbReference type="PANTHER" id="PTHR47331">
    <property type="entry name" value="PHD-TYPE DOMAIN-CONTAINING PROTEIN"/>
    <property type="match status" value="1"/>
</dbReference>
<dbReference type="SUPFAM" id="SSF53098">
    <property type="entry name" value="Ribonuclease H-like"/>
    <property type="match status" value="1"/>
</dbReference>
<dbReference type="Gene3D" id="3.30.70.270">
    <property type="match status" value="1"/>
</dbReference>
<dbReference type="InterPro" id="IPR012337">
    <property type="entry name" value="RNaseH-like_sf"/>
</dbReference>
<dbReference type="Pfam" id="PF18701">
    <property type="entry name" value="DUF5641"/>
    <property type="match status" value="1"/>
</dbReference>
<evidence type="ECO:0000259" key="1">
    <source>
        <dbReference type="PROSITE" id="PS50994"/>
    </source>
</evidence>
<dbReference type="EMBL" id="KL367687">
    <property type="protein sequence ID" value="KFD60188.1"/>
    <property type="molecule type" value="Genomic_DNA"/>
</dbReference>
<organism evidence="2">
    <name type="scientific">Trichuris suis</name>
    <name type="common">pig whipworm</name>
    <dbReference type="NCBI Taxonomy" id="68888"/>
    <lineage>
        <taxon>Eukaryota</taxon>
        <taxon>Metazoa</taxon>
        <taxon>Ecdysozoa</taxon>
        <taxon>Nematoda</taxon>
        <taxon>Enoplea</taxon>
        <taxon>Dorylaimia</taxon>
        <taxon>Trichinellida</taxon>
        <taxon>Trichuridae</taxon>
        <taxon>Trichuris</taxon>
    </lineage>
</organism>
<dbReference type="AlphaFoldDB" id="A0A085MSJ2"/>
<dbReference type="Pfam" id="PF17921">
    <property type="entry name" value="Integrase_H2C2"/>
    <property type="match status" value="1"/>
</dbReference>
<dbReference type="Proteomes" id="UP000030758">
    <property type="component" value="Unassembled WGS sequence"/>
</dbReference>
<dbReference type="InterPro" id="IPR043502">
    <property type="entry name" value="DNA/RNA_pol_sf"/>
</dbReference>
<dbReference type="Gene3D" id="3.30.420.10">
    <property type="entry name" value="Ribonuclease H-like superfamily/Ribonuclease H"/>
    <property type="match status" value="1"/>
</dbReference>
<dbReference type="InterPro" id="IPR008042">
    <property type="entry name" value="Retrotrans_Pao"/>
</dbReference>
<sequence length="1241" mass="141936">MDPTLHCEAVDFELSSVDRQHVFTVKGALTVPRLNVTNRKVNWTLIKQRWAHLKNIEPKEFKCTDVVVLIGMDVDEAHEQYRIVKPPKGVRAPKAVETPLGWCLIGHSPHGHRHCTPQLIVNHIARSPSEEELISIVQKSWSVESLGVKRMDGEILTAEEKQALDMLQSSLRKVDGRYECKLLWRRPGIVLPNSLPTAERRFAMLEDRFCRNPILGRDYEATVNEYISMGHAKEAEPCTPRTRHWFLPHHGVCSQSKPGKVRVVFDASARTNGISLNDVLLPGPNLLTDLFSVLLRFRERPVAVSADIQRMFHQVRVAKEDRDALQFLWRKPGSQEPPRHYQMLVHIFGAVCSPTVCTYALRKTAEDNRAEYPLISDKVTNSFYVDNYLDSFDTETEAISVCQGLTQLLAKGGFPLTKWLSSSRRVLGTFDSDQLSHANLNLDLDPLPTEKTLGIWWNSENDSFEFRLGQLSECYTKRQVLKAVSGIYDPLGFLSPIILQARCILRRIWQMNIGWDEPLPVYLLEQWKQWCTQFKAVEDLVIPRSLTIPNALLTAQIHVFSDASELGYGCVAYLRTSYDDNNVRVRFLCSKSRVAPLKYLTIPRMELQAALIAFRLGTKIKRELTIKPTTATYWTDSTTVLHWLVASGKRYHTFVANRIGEILEGSDPKQWRYVPSKQNPADVCSRGMKTDVRDAYRRWLEGPEFLGKETNEWPVQCNDKSTISAQAEELLPKWAGHINHTKGPVDELISRISDIRTLRRIIAYANRFIKNCRSRSHKVTLGQLTLVEIDEANVICIKTVQKEVFQEEIDCLRQGQPVANKSTILTLMPFVDVVGVLRAQGRLERADLPFDAKHPIILPNKHNLSRMLIRESHLTLHHASVEMTWCEVRQRYWIIKGRQAVKRVINECFYCKRLRAKPMTPLMAPLPQTRLEAYSPPFTHVGVDYAGPIVVSVRRKTEKRYICLFTCLTTRAVHLELSYSLDTDSFLMAFRRFTNRRGVPSTVYSDNATNFVAGRKETQRGLQLWNQQKINDEMIQRRIRWVFSPPGAPHFGGIWERMIRTAKDALLRVLNGRAVSDEVLLTALSEVESLLNARPLTHLSVDPSDPEPLTPNHFLLGRAHPHIPPDIVAESEVISKRKWRVSQAIVESFWKRWLKCYVPSLIERKKWLKHRPQLREGDIVVVVDDRIPRGFWPLGRVQECFSGTDGVVRTAKVATKFGTYTRPVTKLCLLDTSGSVSDVPS</sequence>
<protein>
    <recommendedName>
        <fullName evidence="1">Integrase catalytic domain-containing protein</fullName>
    </recommendedName>
</protein>
<proteinExistence type="predicted"/>
<dbReference type="CDD" id="cd01644">
    <property type="entry name" value="RT_pepA17"/>
    <property type="match status" value="1"/>
</dbReference>
<dbReference type="GO" id="GO:0042575">
    <property type="term" value="C:DNA polymerase complex"/>
    <property type="evidence" value="ECO:0007669"/>
    <property type="project" value="UniProtKB-ARBA"/>
</dbReference>
<accession>A0A085MSJ2</accession>
<gene>
    <name evidence="2" type="ORF">M514_27632</name>
</gene>
<dbReference type="Gene3D" id="3.10.10.10">
    <property type="entry name" value="HIV Type 1 Reverse Transcriptase, subunit A, domain 1"/>
    <property type="match status" value="1"/>
</dbReference>
<dbReference type="PANTHER" id="PTHR47331:SF1">
    <property type="entry name" value="GAG-LIKE PROTEIN"/>
    <property type="match status" value="1"/>
</dbReference>
<dbReference type="InterPro" id="IPR041588">
    <property type="entry name" value="Integrase_H2C2"/>
</dbReference>
<feature type="domain" description="Integrase catalytic" evidence="1">
    <location>
        <begin position="932"/>
        <end position="1119"/>
    </location>
</feature>
<name>A0A085MSJ2_9BILA</name>
<dbReference type="InterPro" id="IPR000477">
    <property type="entry name" value="RT_dom"/>
</dbReference>
<evidence type="ECO:0000313" key="2">
    <source>
        <dbReference type="EMBL" id="KFD60188.1"/>
    </source>
</evidence>
<dbReference type="GO" id="GO:0003676">
    <property type="term" value="F:nucleic acid binding"/>
    <property type="evidence" value="ECO:0007669"/>
    <property type="project" value="InterPro"/>
</dbReference>
<reference evidence="2" key="1">
    <citation type="journal article" date="2014" name="Nat. Genet.">
        <title>Genome and transcriptome of the porcine whipworm Trichuris suis.</title>
        <authorList>
            <person name="Jex A.R."/>
            <person name="Nejsum P."/>
            <person name="Schwarz E.M."/>
            <person name="Hu L."/>
            <person name="Young N.D."/>
            <person name="Hall R.S."/>
            <person name="Korhonen P.K."/>
            <person name="Liao S."/>
            <person name="Thamsborg S."/>
            <person name="Xia J."/>
            <person name="Xu P."/>
            <person name="Wang S."/>
            <person name="Scheerlinck J.P."/>
            <person name="Hofmann A."/>
            <person name="Sternberg P.W."/>
            <person name="Wang J."/>
            <person name="Gasser R.B."/>
        </authorList>
    </citation>
    <scope>NUCLEOTIDE SEQUENCE [LARGE SCALE GENOMIC DNA]</scope>
    <source>
        <strain evidence="2">DCEP-RM93F</strain>
    </source>
</reference>
<dbReference type="Gene3D" id="1.10.340.70">
    <property type="match status" value="1"/>
</dbReference>
<dbReference type="InterPro" id="IPR043128">
    <property type="entry name" value="Rev_trsase/Diguanyl_cyclase"/>
</dbReference>
<dbReference type="InterPro" id="IPR040676">
    <property type="entry name" value="DUF5641"/>
</dbReference>
<dbReference type="GO" id="GO:0015074">
    <property type="term" value="P:DNA integration"/>
    <property type="evidence" value="ECO:0007669"/>
    <property type="project" value="InterPro"/>
</dbReference>
<dbReference type="InterPro" id="IPR001584">
    <property type="entry name" value="Integrase_cat-core"/>
</dbReference>
<dbReference type="PROSITE" id="PS50994">
    <property type="entry name" value="INTEGRASE"/>
    <property type="match status" value="1"/>
</dbReference>
<dbReference type="Pfam" id="PF00078">
    <property type="entry name" value="RVT_1"/>
    <property type="match status" value="1"/>
</dbReference>
<dbReference type="InterPro" id="IPR036397">
    <property type="entry name" value="RNaseH_sf"/>
</dbReference>
<dbReference type="Pfam" id="PF05380">
    <property type="entry name" value="Peptidase_A17"/>
    <property type="match status" value="1"/>
</dbReference>
<dbReference type="SUPFAM" id="SSF56672">
    <property type="entry name" value="DNA/RNA polymerases"/>
    <property type="match status" value="1"/>
</dbReference>